<sequence length="325" mass="37118">MLSIVIPVHNAEYHLRETVEGIFRNISYEKEVILVDDASIDATRSVMADLSKQFKGIRCFFHSENKGAGAARNTGLCEVRGEFVLFFDSDDLIIEGAVDRTLDILETSDADFAFTPYRYSKGRSGVAGGMHTRDGQLWASVMQGQSKKEIDLDTGACLLTFTNYPWNKILRTNYAREIGLYFSETPVNNDIHAHWQCLLGAKNILMVDEAFCLHIVPEDGNNITNMHDRRRLAVFQALDDTETLFNKNPELRRKYYYHFAEFKVMLMKWARDRIEARHKAQFNESVYASFGATSFADYLNIKSQKPKIASEVSKLILRQHPSFSA</sequence>
<evidence type="ECO:0000259" key="1">
    <source>
        <dbReference type="Pfam" id="PF00535"/>
    </source>
</evidence>
<dbReference type="Pfam" id="PF00535">
    <property type="entry name" value="Glycos_transf_2"/>
    <property type="match status" value="1"/>
</dbReference>
<dbReference type="SUPFAM" id="SSF53448">
    <property type="entry name" value="Nucleotide-diphospho-sugar transferases"/>
    <property type="match status" value="1"/>
</dbReference>
<evidence type="ECO:0000313" key="2">
    <source>
        <dbReference type="EMBL" id="GHB41527.1"/>
    </source>
</evidence>
<dbReference type="RefSeq" id="WP_189437959.1">
    <property type="nucleotide sequence ID" value="NZ_BMXE01000006.1"/>
</dbReference>
<proteinExistence type="predicted"/>
<dbReference type="Proteomes" id="UP000637980">
    <property type="component" value="Unassembled WGS sequence"/>
</dbReference>
<protein>
    <recommendedName>
        <fullName evidence="1">Glycosyltransferase 2-like domain-containing protein</fullName>
    </recommendedName>
</protein>
<dbReference type="EMBL" id="BMXE01000006">
    <property type="protein sequence ID" value="GHB41527.1"/>
    <property type="molecule type" value="Genomic_DNA"/>
</dbReference>
<dbReference type="PANTHER" id="PTHR22916">
    <property type="entry name" value="GLYCOSYLTRANSFERASE"/>
    <property type="match status" value="1"/>
</dbReference>
<organism evidence="2 3">
    <name type="scientific">Pseudovibrio japonicus</name>
    <dbReference type="NCBI Taxonomy" id="366534"/>
    <lineage>
        <taxon>Bacteria</taxon>
        <taxon>Pseudomonadati</taxon>
        <taxon>Pseudomonadota</taxon>
        <taxon>Alphaproteobacteria</taxon>
        <taxon>Hyphomicrobiales</taxon>
        <taxon>Stappiaceae</taxon>
        <taxon>Pseudovibrio</taxon>
    </lineage>
</organism>
<dbReference type="CDD" id="cd00761">
    <property type="entry name" value="Glyco_tranf_GTA_type"/>
    <property type="match status" value="1"/>
</dbReference>
<gene>
    <name evidence="2" type="ORF">GCM10007094_33720</name>
</gene>
<name>A0ABQ3EMS2_9HYPH</name>
<dbReference type="InterPro" id="IPR029044">
    <property type="entry name" value="Nucleotide-diphossugar_trans"/>
</dbReference>
<dbReference type="Gene3D" id="3.90.550.10">
    <property type="entry name" value="Spore Coat Polysaccharide Biosynthesis Protein SpsA, Chain A"/>
    <property type="match status" value="1"/>
</dbReference>
<evidence type="ECO:0000313" key="3">
    <source>
        <dbReference type="Proteomes" id="UP000637980"/>
    </source>
</evidence>
<dbReference type="PANTHER" id="PTHR22916:SF3">
    <property type="entry name" value="UDP-GLCNAC:BETAGAL BETA-1,3-N-ACETYLGLUCOSAMINYLTRANSFERASE-LIKE PROTEIN 1"/>
    <property type="match status" value="1"/>
</dbReference>
<dbReference type="InterPro" id="IPR001173">
    <property type="entry name" value="Glyco_trans_2-like"/>
</dbReference>
<feature type="domain" description="Glycosyltransferase 2-like" evidence="1">
    <location>
        <begin position="3"/>
        <end position="128"/>
    </location>
</feature>
<reference evidence="3" key="1">
    <citation type="journal article" date="2019" name="Int. J. Syst. Evol. Microbiol.">
        <title>The Global Catalogue of Microorganisms (GCM) 10K type strain sequencing project: providing services to taxonomists for standard genome sequencing and annotation.</title>
        <authorList>
            <consortium name="The Broad Institute Genomics Platform"/>
            <consortium name="The Broad Institute Genome Sequencing Center for Infectious Disease"/>
            <person name="Wu L."/>
            <person name="Ma J."/>
        </authorList>
    </citation>
    <scope>NUCLEOTIDE SEQUENCE [LARGE SCALE GENOMIC DNA]</scope>
    <source>
        <strain evidence="3">KCTC 12861</strain>
    </source>
</reference>
<comment type="caution">
    <text evidence="2">The sequence shown here is derived from an EMBL/GenBank/DDBJ whole genome shotgun (WGS) entry which is preliminary data.</text>
</comment>
<accession>A0ABQ3EMS2</accession>
<keyword evidence="3" id="KW-1185">Reference proteome</keyword>